<dbReference type="OrthoDB" id="9757917at2"/>
<dbReference type="SUPFAM" id="SSF88723">
    <property type="entry name" value="PIN domain-like"/>
    <property type="match status" value="1"/>
</dbReference>
<dbReference type="Gene3D" id="3.40.50.300">
    <property type="entry name" value="P-loop containing nucleotide triphosphate hydrolases"/>
    <property type="match status" value="2"/>
</dbReference>
<evidence type="ECO:0000256" key="4">
    <source>
        <dbReference type="ARBA" id="ARBA00022806"/>
    </source>
</evidence>
<keyword evidence="2" id="KW-0547">Nucleotide-binding</keyword>
<dbReference type="AlphaFoldDB" id="A0A1D3UFY5"/>
<evidence type="ECO:0000256" key="2">
    <source>
        <dbReference type="ARBA" id="ARBA00022741"/>
    </source>
</evidence>
<keyword evidence="5" id="KW-0067">ATP-binding</keyword>
<dbReference type="RefSeq" id="WP_074449482.1">
    <property type="nucleotide sequence ID" value="NZ_FMMM01000021.1"/>
</dbReference>
<protein>
    <submittedName>
        <fullName evidence="8">Exonuclease V subunit alpha</fullName>
    </submittedName>
</protein>
<evidence type="ECO:0000256" key="6">
    <source>
        <dbReference type="ARBA" id="ARBA00046345"/>
    </source>
</evidence>
<dbReference type="PANTHER" id="PTHR43788:SF8">
    <property type="entry name" value="DNA-BINDING PROTEIN SMUBP-2"/>
    <property type="match status" value="1"/>
</dbReference>
<keyword evidence="8" id="KW-0540">Nuclease</keyword>
<dbReference type="InterPro" id="IPR027417">
    <property type="entry name" value="P-loop_NTPase"/>
</dbReference>
<dbReference type="SUPFAM" id="SSF52540">
    <property type="entry name" value="P-loop containing nucleoside triphosphate hydrolases"/>
    <property type="match status" value="1"/>
</dbReference>
<dbReference type="InterPro" id="IPR002716">
    <property type="entry name" value="PIN_dom"/>
</dbReference>
<sequence length="739" mass="83615">MKYTRKDYEGFLNTELEAQVKEYEQVVSTKALVLKERGDVFVGRFIKLQPGGIAIFKIRNADNMPRKNSFWTASFLIGEMGSFKNWGKNSWSELRQKYQRTYSDALCVWIQKSDESGFCIIGIKSLTTEFAQLLEQEKPIVAFGPKDPPLQYLLNLIDIVRDSSCEDTKPILDFEENSSQWNPNKVEAKSDFTSLLLNDMYDNNCIVVQGPPGTGKTYRMAQLAAKLLENNKSVLITALTNQALMELAKKEDILPFLERRQVSKTSLTIDESRELPQLQSIKDNLCNASPGNLSLATFYLSSGWAKDTKEKSFDYVIMDEASQALLPMIATTMKLGKNVVLIGDQKQLPPIVVTNVDVINRFQWASIVKGFETICRDFTFKSYMLSDTFRLTQRGAESTGIFYNNELRSVSDIQVIPSKLPELNSNGGPVFVGLDLNVGDKVPMNAFDCIFNYVSKITTENPNAEIAVLSKFRESVRLLQKHFVMNWTATKGLPNNVRIETVDRVQGLTVDYCIFLIPNVSLRYSLENELFNVATSRAKYNTIIVADNSILKQNMSEEVRKYLLKSQEGKFAAFEPQTISAGGIRLNIVDKVDLSKFEHKRKEIVERKDDIYIIDTNVFVDCPDIISLIGDKCKIVIPAKVLEELDKLKLKADINKKNLNEAAKNINTAFVKHYSQMEEANLSLLPKDFDRHNPDCMILSVALKYKNESPILLTSDNMLQTRASGLGITTISLKDFLKK</sequence>
<dbReference type="CDD" id="cd09883">
    <property type="entry name" value="PIN_VapC_PhoHL-ATPase"/>
    <property type="match status" value="1"/>
</dbReference>
<organism evidence="8 9">
    <name type="scientific">Tannerella forsythia</name>
    <name type="common">Bacteroides forsythus</name>
    <dbReference type="NCBI Taxonomy" id="28112"/>
    <lineage>
        <taxon>Bacteria</taxon>
        <taxon>Pseudomonadati</taxon>
        <taxon>Bacteroidota</taxon>
        <taxon>Bacteroidia</taxon>
        <taxon>Bacteroidales</taxon>
        <taxon>Tannerellaceae</taxon>
        <taxon>Tannerella</taxon>
    </lineage>
</organism>
<accession>A0A1D3UFY5</accession>
<dbReference type="GO" id="GO:0005524">
    <property type="term" value="F:ATP binding"/>
    <property type="evidence" value="ECO:0007669"/>
    <property type="project" value="UniProtKB-KW"/>
</dbReference>
<keyword evidence="4" id="KW-0347">Helicase</keyword>
<gene>
    <name evidence="8" type="ORF">TFUB20_00576</name>
</gene>
<dbReference type="GO" id="GO:0043139">
    <property type="term" value="F:5'-3' DNA helicase activity"/>
    <property type="evidence" value="ECO:0007669"/>
    <property type="project" value="TreeGrafter"/>
</dbReference>
<dbReference type="Pfam" id="PF13638">
    <property type="entry name" value="PIN_4"/>
    <property type="match status" value="1"/>
</dbReference>
<dbReference type="GO" id="GO:0004527">
    <property type="term" value="F:exonuclease activity"/>
    <property type="evidence" value="ECO:0007669"/>
    <property type="project" value="UniProtKB-KW"/>
</dbReference>
<dbReference type="Pfam" id="PF13086">
    <property type="entry name" value="AAA_11"/>
    <property type="match status" value="1"/>
</dbReference>
<dbReference type="Gene3D" id="3.40.50.1010">
    <property type="entry name" value="5'-nuclease"/>
    <property type="match status" value="1"/>
</dbReference>
<feature type="domain" description="PIN" evidence="7">
    <location>
        <begin position="610"/>
        <end position="721"/>
    </location>
</feature>
<dbReference type="InterPro" id="IPR050534">
    <property type="entry name" value="Coronavir_polyprotein_1ab"/>
</dbReference>
<name>A0A1D3UFY5_TANFO</name>
<comment type="similarity">
    <text evidence="1">Belongs to the DNA2/NAM7 helicase family.</text>
</comment>
<keyword evidence="8" id="KW-0269">Exonuclease</keyword>
<keyword evidence="3" id="KW-0378">Hydrolase</keyword>
<dbReference type="PANTHER" id="PTHR43788">
    <property type="entry name" value="DNA2/NAM7 HELICASE FAMILY MEMBER"/>
    <property type="match status" value="1"/>
</dbReference>
<dbReference type="InterPro" id="IPR041677">
    <property type="entry name" value="DNA2/NAM7_AAA_11"/>
</dbReference>
<dbReference type="InterPro" id="IPR029060">
    <property type="entry name" value="PIN-like_dom_sf"/>
</dbReference>
<reference evidence="8 9" key="1">
    <citation type="submission" date="2016-09" db="EMBL/GenBank/DDBJ databases">
        <authorList>
            <person name="Capua I."/>
            <person name="De Benedictis P."/>
            <person name="Joannis T."/>
            <person name="Lombin L.H."/>
            <person name="Cattoli G."/>
        </authorList>
    </citation>
    <scope>NUCLEOTIDE SEQUENCE [LARGE SCALE GENOMIC DNA]</scope>
    <source>
        <strain evidence="8 9">UB20</strain>
    </source>
</reference>
<comment type="similarity">
    <text evidence="6">In the N-terminal section; belongs to the PINc/VapC protein family.</text>
</comment>
<evidence type="ECO:0000259" key="7">
    <source>
        <dbReference type="SMART" id="SM00670"/>
    </source>
</evidence>
<dbReference type="SMART" id="SM00670">
    <property type="entry name" value="PINc"/>
    <property type="match status" value="1"/>
</dbReference>
<evidence type="ECO:0000256" key="1">
    <source>
        <dbReference type="ARBA" id="ARBA00007913"/>
    </source>
</evidence>
<evidence type="ECO:0000256" key="3">
    <source>
        <dbReference type="ARBA" id="ARBA00022801"/>
    </source>
</evidence>
<proteinExistence type="inferred from homology"/>
<dbReference type="Pfam" id="PF13087">
    <property type="entry name" value="AAA_12"/>
    <property type="match status" value="1"/>
</dbReference>
<evidence type="ECO:0000313" key="8">
    <source>
        <dbReference type="EMBL" id="SCQ19060.1"/>
    </source>
</evidence>
<dbReference type="EMBL" id="FMMM01000021">
    <property type="protein sequence ID" value="SCQ19060.1"/>
    <property type="molecule type" value="Genomic_DNA"/>
</dbReference>
<evidence type="ECO:0000256" key="5">
    <source>
        <dbReference type="ARBA" id="ARBA00022840"/>
    </source>
</evidence>
<evidence type="ECO:0000313" key="9">
    <source>
        <dbReference type="Proteomes" id="UP000182057"/>
    </source>
</evidence>
<dbReference type="Proteomes" id="UP000182057">
    <property type="component" value="Unassembled WGS sequence"/>
</dbReference>
<dbReference type="InterPro" id="IPR041679">
    <property type="entry name" value="DNA2/NAM7-like_C"/>
</dbReference>